<reference evidence="6 7" key="1">
    <citation type="submission" date="2016-06" db="EMBL/GenBank/DDBJ databases">
        <authorList>
            <person name="Kjaerup R.B."/>
            <person name="Dalgaard T.S."/>
            <person name="Juul-Madsen H.R."/>
        </authorList>
    </citation>
    <scope>NUCLEOTIDE SEQUENCE [LARGE SCALE GENOMIC DNA]</scope>
</reference>
<dbReference type="Proteomes" id="UP000215127">
    <property type="component" value="Chromosome 7"/>
</dbReference>
<proteinExistence type="inferred from homology"/>
<dbReference type="GO" id="GO:0016787">
    <property type="term" value="F:hydrolase activity"/>
    <property type="evidence" value="ECO:0007669"/>
    <property type="project" value="UniProtKB-KW"/>
</dbReference>
<evidence type="ECO:0000313" key="6">
    <source>
        <dbReference type="EMBL" id="SMQ52328.1"/>
    </source>
</evidence>
<feature type="binding site" evidence="4">
    <location>
        <position position="209"/>
    </location>
    <ligand>
        <name>substrate</name>
    </ligand>
</feature>
<feature type="binding site" evidence="4">
    <location>
        <position position="183"/>
    </location>
    <ligand>
        <name>substrate</name>
    </ligand>
</feature>
<dbReference type="AlphaFoldDB" id="A0A1X7RY32"/>
<protein>
    <recommendedName>
        <fullName evidence="5">Amidase domain-containing protein</fullName>
    </recommendedName>
</protein>
<dbReference type="PANTHER" id="PTHR46072:SF3">
    <property type="entry name" value="AMIDASE"/>
    <property type="match status" value="1"/>
</dbReference>
<evidence type="ECO:0000256" key="1">
    <source>
        <dbReference type="ARBA" id="ARBA00009199"/>
    </source>
</evidence>
<feature type="binding site" evidence="4">
    <location>
        <begin position="230"/>
        <end position="233"/>
    </location>
    <ligand>
        <name>substrate</name>
    </ligand>
</feature>
<feature type="active site" description="Acyl-ester intermediate" evidence="3">
    <location>
        <position position="233"/>
    </location>
</feature>
<feature type="domain" description="Amidase" evidence="5">
    <location>
        <begin position="77"/>
        <end position="525"/>
    </location>
</feature>
<evidence type="ECO:0000256" key="3">
    <source>
        <dbReference type="PIRSR" id="PIRSR001221-1"/>
    </source>
</evidence>
<comment type="similarity">
    <text evidence="1">Belongs to the amidase family.</text>
</comment>
<accession>A0A1X7RY32</accession>
<organism evidence="6 7">
    <name type="scientific">Zymoseptoria tritici (strain ST99CH_3D7)</name>
    <dbReference type="NCBI Taxonomy" id="1276538"/>
    <lineage>
        <taxon>Eukaryota</taxon>
        <taxon>Fungi</taxon>
        <taxon>Dikarya</taxon>
        <taxon>Ascomycota</taxon>
        <taxon>Pezizomycotina</taxon>
        <taxon>Dothideomycetes</taxon>
        <taxon>Dothideomycetidae</taxon>
        <taxon>Mycosphaerellales</taxon>
        <taxon>Mycosphaerellaceae</taxon>
        <taxon>Zymoseptoria</taxon>
    </lineage>
</organism>
<name>A0A1X7RY32_ZYMT9</name>
<dbReference type="PIRSF" id="PIRSF001221">
    <property type="entry name" value="Amidase_fungi"/>
    <property type="match status" value="1"/>
</dbReference>
<feature type="active site" description="Charge relay system" evidence="3">
    <location>
        <position position="209"/>
    </location>
</feature>
<feature type="active site" description="Charge relay system" evidence="3">
    <location>
        <position position="134"/>
    </location>
</feature>
<evidence type="ECO:0000256" key="2">
    <source>
        <dbReference type="ARBA" id="ARBA00022801"/>
    </source>
</evidence>
<dbReference type="Pfam" id="PF01425">
    <property type="entry name" value="Amidase"/>
    <property type="match status" value="1"/>
</dbReference>
<sequence length="543" mass="59238">MSNEHSYLAVGKQKREQRASKIPGAWRLDAKATFGQNVLDVPSTCGVLTSRELEITGTNDALDILRKIRDESYTAEEVTRAFCKRAAVAQQVTNCLTEIFFDEAIARAQELDRDRAANPEQPLRPLHGLPISLKDSFRIPGYDSTTGLICWTNQPDTEYSALPVLLLDLGAVLYCKTNVPQTMMTADSDNNVFGRTLNPANAKLTAGGSTGGEGALIAMRGSVLGVGTDIAGSIRIPSVCNGIYGFRPSSGIIPEGGQKDPAPSGLPGILPVAGPLASSLRSATYFTKVIMQADPWRYDPSCNHIYWKGAPVHDKIRVGLFSDDGLYTPWPPIRRTIKEVAARLEQANYEIVPLRLPHVQEALNIAHRMYALDGCKYVQALLKAGGEPPVESVSRINLAGIPSATLEEFVSWNTTRSRIEHVYHKLWLDNKLDAMLLPGAPTTATPFDTWGPITYTALWNLLDYPAIIIPTGKVHSEDVADAIENAKYGEADQKNYRLYTGPQDFVDAPLAVQVVGMRQEDESLLQIAGSIDAILNNNPQLSG</sequence>
<keyword evidence="7" id="KW-1185">Reference proteome</keyword>
<dbReference type="InterPro" id="IPR036928">
    <property type="entry name" value="AS_sf"/>
</dbReference>
<keyword evidence="2" id="KW-0378">Hydrolase</keyword>
<dbReference type="STRING" id="1276538.A0A1X7RY32"/>
<evidence type="ECO:0000259" key="5">
    <source>
        <dbReference type="Pfam" id="PF01425"/>
    </source>
</evidence>
<evidence type="ECO:0000256" key="4">
    <source>
        <dbReference type="PIRSR" id="PIRSR001221-2"/>
    </source>
</evidence>
<dbReference type="Gene3D" id="3.90.1300.10">
    <property type="entry name" value="Amidase signature (AS) domain"/>
    <property type="match status" value="1"/>
</dbReference>
<dbReference type="EMBL" id="LT853698">
    <property type="protein sequence ID" value="SMQ52328.1"/>
    <property type="molecule type" value="Genomic_DNA"/>
</dbReference>
<dbReference type="SUPFAM" id="SSF75304">
    <property type="entry name" value="Amidase signature (AS) enzymes"/>
    <property type="match status" value="1"/>
</dbReference>
<evidence type="ECO:0000313" key="7">
    <source>
        <dbReference type="Proteomes" id="UP000215127"/>
    </source>
</evidence>
<dbReference type="PANTHER" id="PTHR46072">
    <property type="entry name" value="AMIDASE-RELATED-RELATED"/>
    <property type="match status" value="1"/>
</dbReference>
<dbReference type="InterPro" id="IPR023631">
    <property type="entry name" value="Amidase_dom"/>
</dbReference>
<gene>
    <name evidence="6" type="ORF">ZT3D7_G7481</name>
</gene>